<protein>
    <submittedName>
        <fullName evidence="2">Uncharacterized protein</fullName>
    </submittedName>
</protein>
<evidence type="ECO:0000256" key="1">
    <source>
        <dbReference type="SAM" id="MobiDB-lite"/>
    </source>
</evidence>
<evidence type="ECO:0000313" key="2">
    <source>
        <dbReference type="EMBL" id="MBA0678781.1"/>
    </source>
</evidence>
<organism evidence="2 3">
    <name type="scientific">Gossypium aridum</name>
    <name type="common">American cotton</name>
    <name type="synonym">Erioxylum aridum</name>
    <dbReference type="NCBI Taxonomy" id="34290"/>
    <lineage>
        <taxon>Eukaryota</taxon>
        <taxon>Viridiplantae</taxon>
        <taxon>Streptophyta</taxon>
        <taxon>Embryophyta</taxon>
        <taxon>Tracheophyta</taxon>
        <taxon>Spermatophyta</taxon>
        <taxon>Magnoliopsida</taxon>
        <taxon>eudicotyledons</taxon>
        <taxon>Gunneridae</taxon>
        <taxon>Pentapetalae</taxon>
        <taxon>rosids</taxon>
        <taxon>malvids</taxon>
        <taxon>Malvales</taxon>
        <taxon>Malvaceae</taxon>
        <taxon>Malvoideae</taxon>
        <taxon>Gossypium</taxon>
    </lineage>
</organism>
<sequence>DLKGNNKKVAPAGNRTRVCTVA</sequence>
<feature type="non-terminal residue" evidence="2">
    <location>
        <position position="22"/>
    </location>
</feature>
<dbReference type="AlphaFoldDB" id="A0A7J8WUP8"/>
<accession>A0A7J8WUP8</accession>
<feature type="region of interest" description="Disordered" evidence="1">
    <location>
        <begin position="1"/>
        <end position="22"/>
    </location>
</feature>
<gene>
    <name evidence="2" type="ORF">Goari_020103</name>
</gene>
<comment type="caution">
    <text evidence="2">The sequence shown here is derived from an EMBL/GenBank/DDBJ whole genome shotgun (WGS) entry which is preliminary data.</text>
</comment>
<proteinExistence type="predicted"/>
<dbReference type="EMBL" id="JABFAA010000003">
    <property type="protein sequence ID" value="MBA0678781.1"/>
    <property type="molecule type" value="Genomic_DNA"/>
</dbReference>
<evidence type="ECO:0000313" key="3">
    <source>
        <dbReference type="Proteomes" id="UP000593577"/>
    </source>
</evidence>
<keyword evidence="3" id="KW-1185">Reference proteome</keyword>
<name>A0A7J8WUP8_GOSAI</name>
<reference evidence="2 3" key="1">
    <citation type="journal article" date="2019" name="Genome Biol. Evol.">
        <title>Insights into the evolution of the New World diploid cottons (Gossypium, subgenus Houzingenia) based on genome sequencing.</title>
        <authorList>
            <person name="Grover C.E."/>
            <person name="Arick M.A. 2nd"/>
            <person name="Thrash A."/>
            <person name="Conover J.L."/>
            <person name="Sanders W.S."/>
            <person name="Peterson D.G."/>
            <person name="Frelichowski J.E."/>
            <person name="Scheffler J.A."/>
            <person name="Scheffler B.E."/>
            <person name="Wendel J.F."/>
        </authorList>
    </citation>
    <scope>NUCLEOTIDE SEQUENCE [LARGE SCALE GENOMIC DNA]</scope>
    <source>
        <strain evidence="2">185</strain>
        <tissue evidence="2">Leaf</tissue>
    </source>
</reference>
<dbReference type="Proteomes" id="UP000593577">
    <property type="component" value="Unassembled WGS sequence"/>
</dbReference>
<feature type="non-terminal residue" evidence="2">
    <location>
        <position position="1"/>
    </location>
</feature>